<keyword evidence="6 9" id="KW-1133">Transmembrane helix</keyword>
<dbReference type="FunFam" id="3.90.550.50:FF:000031">
    <property type="entry name" value="Uncharacterized protein"/>
    <property type="match status" value="1"/>
</dbReference>
<evidence type="ECO:0000256" key="3">
    <source>
        <dbReference type="ARBA" id="ARBA00022679"/>
    </source>
</evidence>
<evidence type="ECO:0000256" key="1">
    <source>
        <dbReference type="ARBA" id="ARBA00004606"/>
    </source>
</evidence>
<keyword evidence="5" id="KW-0735">Signal-anchor</keyword>
<dbReference type="InterPro" id="IPR003378">
    <property type="entry name" value="Fringe-like_glycosylTrfase"/>
</dbReference>
<dbReference type="Gene3D" id="3.90.550.50">
    <property type="match status" value="1"/>
</dbReference>
<dbReference type="Proteomes" id="UP000266188">
    <property type="component" value="Unassembled WGS sequence"/>
</dbReference>
<proteinExistence type="predicted"/>
<feature type="transmembrane region" description="Helical" evidence="9">
    <location>
        <begin position="24"/>
        <end position="42"/>
    </location>
</feature>
<dbReference type="EMBL" id="MVGC01000547">
    <property type="protein sequence ID" value="RJE18474.1"/>
    <property type="molecule type" value="Genomic_DNA"/>
</dbReference>
<evidence type="ECO:0000256" key="2">
    <source>
        <dbReference type="ARBA" id="ARBA00022676"/>
    </source>
</evidence>
<dbReference type="GO" id="GO:0016020">
    <property type="term" value="C:membrane"/>
    <property type="evidence" value="ECO:0007669"/>
    <property type="project" value="UniProtKB-SubCell"/>
</dbReference>
<reference evidence="12" key="1">
    <citation type="submission" date="2017-02" db="EMBL/GenBank/DDBJ databases">
        <authorList>
            <person name="Tafer H."/>
            <person name="Lopandic K."/>
        </authorList>
    </citation>
    <scope>NUCLEOTIDE SEQUENCE [LARGE SCALE GENOMIC DNA]</scope>
    <source>
        <strain evidence="12">CBS 366.77</strain>
    </source>
</reference>
<evidence type="ECO:0000256" key="5">
    <source>
        <dbReference type="ARBA" id="ARBA00022968"/>
    </source>
</evidence>
<keyword evidence="4 9" id="KW-0812">Transmembrane</keyword>
<dbReference type="OrthoDB" id="414175at2759"/>
<evidence type="ECO:0000256" key="7">
    <source>
        <dbReference type="ARBA" id="ARBA00023136"/>
    </source>
</evidence>
<dbReference type="STRING" id="2070753.A0A3A2ZGM7"/>
<keyword evidence="12" id="KW-1185">Reference proteome</keyword>
<evidence type="ECO:0000313" key="12">
    <source>
        <dbReference type="Proteomes" id="UP000266188"/>
    </source>
</evidence>
<evidence type="ECO:0000256" key="4">
    <source>
        <dbReference type="ARBA" id="ARBA00022692"/>
    </source>
</evidence>
<comment type="subcellular location">
    <subcellularLocation>
        <location evidence="8">Endomembrane system</location>
        <topology evidence="8">Single-pass membrane protein</topology>
    </subcellularLocation>
    <subcellularLocation>
        <location evidence="1">Membrane</location>
        <topology evidence="1">Single-pass type II membrane protein</topology>
    </subcellularLocation>
</comment>
<evidence type="ECO:0000313" key="11">
    <source>
        <dbReference type="EMBL" id="RJE18474.1"/>
    </source>
</evidence>
<name>A0A3A2ZGM7_9EURO</name>
<dbReference type="Pfam" id="PF02434">
    <property type="entry name" value="Fringe"/>
    <property type="match status" value="1"/>
</dbReference>
<sequence>MLLKPGERLGRVSSWGGKSAWKKVIRFGVGFLAIFAFAVILWPKLERHDPIVNIAPNVTVSADIKCPLDLELIERFGVHKLRNYLRREVVAVESDADLPLSQSLETPFLDTHQLSDADKDLIKQSQDECLNPLPITLNVPRSPRSVDASHIDFGVATTLERLNDSLDAFSHWAGYTRTRIFALLEPHDKVPEVEAKADLLGINLHVTQSDQEYQTRYFSLLPHLAENMREQTRWSCIIDDDTFFLSMQALVKALAEYDDTQPMYLGGLSESIPQVGIFGMMAYGGAGVFLSRPLITQLSDSATLRDCQSMDYTGDRRISYCVYQHTDTKLTVDHRLRQLDMRGDVSGFFESGREPPLSVHHWKSWFDTDMTKVSAVSDLCGDNCLLRKWFFSDGWILTNGISIIKYSSKIEIDDPSMELTWFGDHGAEFDSYLHELGPLRDKDWAKLSFTLEDASVENDKVHQYYVHRDEQKGDEIIELIWRSG</sequence>
<evidence type="ECO:0000256" key="8">
    <source>
        <dbReference type="ARBA" id="ARBA00037847"/>
    </source>
</evidence>
<dbReference type="PANTHER" id="PTHR10811">
    <property type="entry name" value="FRINGE-RELATED"/>
    <property type="match status" value="1"/>
</dbReference>
<evidence type="ECO:0000256" key="6">
    <source>
        <dbReference type="ARBA" id="ARBA00022989"/>
    </source>
</evidence>
<dbReference type="AlphaFoldDB" id="A0A3A2ZGM7"/>
<comment type="caution">
    <text evidence="11">The sequence shown here is derived from an EMBL/GenBank/DDBJ whole genome shotgun (WGS) entry which is preliminary data.</text>
</comment>
<keyword evidence="7 9" id="KW-0472">Membrane</keyword>
<accession>A0A3A2ZGM7</accession>
<gene>
    <name evidence="11" type="ORF">PHISCL_09193</name>
</gene>
<dbReference type="GO" id="GO:0012505">
    <property type="term" value="C:endomembrane system"/>
    <property type="evidence" value="ECO:0007669"/>
    <property type="project" value="UniProtKB-SubCell"/>
</dbReference>
<feature type="domain" description="Fringe-like glycosyltransferase" evidence="10">
    <location>
        <begin position="200"/>
        <end position="333"/>
    </location>
</feature>
<evidence type="ECO:0000259" key="10">
    <source>
        <dbReference type="Pfam" id="PF02434"/>
    </source>
</evidence>
<organism evidence="11 12">
    <name type="scientific">Aspergillus sclerotialis</name>
    <dbReference type="NCBI Taxonomy" id="2070753"/>
    <lineage>
        <taxon>Eukaryota</taxon>
        <taxon>Fungi</taxon>
        <taxon>Dikarya</taxon>
        <taxon>Ascomycota</taxon>
        <taxon>Pezizomycotina</taxon>
        <taxon>Eurotiomycetes</taxon>
        <taxon>Eurotiomycetidae</taxon>
        <taxon>Eurotiales</taxon>
        <taxon>Aspergillaceae</taxon>
        <taxon>Aspergillus</taxon>
        <taxon>Aspergillus subgen. Polypaecilum</taxon>
    </lineage>
</organism>
<keyword evidence="2" id="KW-0328">Glycosyltransferase</keyword>
<protein>
    <recommendedName>
        <fullName evidence="10">Fringe-like glycosyltransferase domain-containing protein</fullName>
    </recommendedName>
</protein>
<keyword evidence="3" id="KW-0808">Transferase</keyword>
<evidence type="ECO:0000256" key="9">
    <source>
        <dbReference type="SAM" id="Phobius"/>
    </source>
</evidence>
<dbReference type="GO" id="GO:0016757">
    <property type="term" value="F:glycosyltransferase activity"/>
    <property type="evidence" value="ECO:0007669"/>
    <property type="project" value="UniProtKB-KW"/>
</dbReference>